<dbReference type="CDD" id="cd00560">
    <property type="entry name" value="PanC"/>
    <property type="match status" value="1"/>
</dbReference>
<evidence type="ECO:0000256" key="1">
    <source>
        <dbReference type="ARBA" id="ARBA00004990"/>
    </source>
</evidence>
<dbReference type="GO" id="GO:0004592">
    <property type="term" value="F:pantoate-beta-alanine ligase activity"/>
    <property type="evidence" value="ECO:0007669"/>
    <property type="project" value="UniProtKB-UniRule"/>
</dbReference>
<name>A0A1H3KEN6_9MICO</name>
<keyword evidence="5 8" id="KW-0547">Nucleotide-binding</keyword>
<dbReference type="Gene3D" id="3.40.50.620">
    <property type="entry name" value="HUPs"/>
    <property type="match status" value="1"/>
</dbReference>
<evidence type="ECO:0000256" key="6">
    <source>
        <dbReference type="ARBA" id="ARBA00022840"/>
    </source>
</evidence>
<comment type="catalytic activity">
    <reaction evidence="7 8">
        <text>(R)-pantoate + beta-alanine + ATP = (R)-pantothenate + AMP + diphosphate + H(+)</text>
        <dbReference type="Rhea" id="RHEA:10912"/>
        <dbReference type="ChEBI" id="CHEBI:15378"/>
        <dbReference type="ChEBI" id="CHEBI:15980"/>
        <dbReference type="ChEBI" id="CHEBI:29032"/>
        <dbReference type="ChEBI" id="CHEBI:30616"/>
        <dbReference type="ChEBI" id="CHEBI:33019"/>
        <dbReference type="ChEBI" id="CHEBI:57966"/>
        <dbReference type="ChEBI" id="CHEBI:456215"/>
        <dbReference type="EC" id="6.3.2.1"/>
    </reaction>
</comment>
<dbReference type="Pfam" id="PF02569">
    <property type="entry name" value="Pantoate_ligase"/>
    <property type="match status" value="1"/>
</dbReference>
<dbReference type="EC" id="6.3.2.1" evidence="8"/>
<evidence type="ECO:0000256" key="5">
    <source>
        <dbReference type="ARBA" id="ARBA00022741"/>
    </source>
</evidence>
<comment type="pathway">
    <text evidence="1 8">Cofactor biosynthesis; (R)-pantothenate biosynthesis; (R)-pantothenate from (R)-pantoate and beta-alanine: step 1/1.</text>
</comment>
<dbReference type="InterPro" id="IPR004821">
    <property type="entry name" value="Cyt_trans-like"/>
</dbReference>
<dbReference type="HAMAP" id="MF_00158">
    <property type="entry name" value="PanC"/>
    <property type="match status" value="1"/>
</dbReference>
<keyword evidence="3 8" id="KW-0436">Ligase</keyword>
<keyword evidence="6 8" id="KW-0067">ATP-binding</keyword>
<comment type="subunit">
    <text evidence="8">Homodimer.</text>
</comment>
<evidence type="ECO:0000256" key="2">
    <source>
        <dbReference type="ARBA" id="ARBA00009256"/>
    </source>
</evidence>
<dbReference type="SUPFAM" id="SSF52374">
    <property type="entry name" value="Nucleotidylyl transferase"/>
    <property type="match status" value="1"/>
</dbReference>
<evidence type="ECO:0000256" key="8">
    <source>
        <dbReference type="HAMAP-Rule" id="MF_00158"/>
    </source>
</evidence>
<comment type="function">
    <text evidence="8">Catalyzes the condensation of pantoate with beta-alanine in an ATP-dependent reaction via a pantoyl-adenylate intermediate.</text>
</comment>
<dbReference type="PANTHER" id="PTHR21299:SF1">
    <property type="entry name" value="PANTOATE--BETA-ALANINE LIGASE"/>
    <property type="match status" value="1"/>
</dbReference>
<dbReference type="STRING" id="381665.SAMN05216554_0519"/>
<feature type="binding site" evidence="8">
    <location>
        <position position="181"/>
    </location>
    <ligand>
        <name>(R)-pantoate</name>
        <dbReference type="ChEBI" id="CHEBI:15980"/>
    </ligand>
</feature>
<evidence type="ECO:0000256" key="3">
    <source>
        <dbReference type="ARBA" id="ARBA00022598"/>
    </source>
</evidence>
<dbReference type="UniPathway" id="UPA00028">
    <property type="reaction ID" value="UER00005"/>
</dbReference>
<dbReference type="GO" id="GO:0005829">
    <property type="term" value="C:cytosol"/>
    <property type="evidence" value="ECO:0007669"/>
    <property type="project" value="TreeGrafter"/>
</dbReference>
<feature type="binding site" evidence="8">
    <location>
        <begin position="175"/>
        <end position="178"/>
    </location>
    <ligand>
        <name>ATP</name>
        <dbReference type="ChEBI" id="CHEBI:30616"/>
    </ligand>
</feature>
<evidence type="ECO:0000256" key="7">
    <source>
        <dbReference type="ARBA" id="ARBA00048258"/>
    </source>
</evidence>
<dbReference type="PANTHER" id="PTHR21299">
    <property type="entry name" value="CYTIDYLATE KINASE/PANTOATE-BETA-ALANINE LIGASE"/>
    <property type="match status" value="1"/>
</dbReference>
<feature type="binding site" evidence="8">
    <location>
        <begin position="212"/>
        <end position="215"/>
    </location>
    <ligand>
        <name>ATP</name>
        <dbReference type="ChEBI" id="CHEBI:30616"/>
    </ligand>
</feature>
<gene>
    <name evidence="8" type="primary">panC</name>
    <name evidence="9" type="ORF">SAMN05216554_0519</name>
</gene>
<dbReference type="InterPro" id="IPR014729">
    <property type="entry name" value="Rossmann-like_a/b/a_fold"/>
</dbReference>
<feature type="active site" description="Proton donor" evidence="8">
    <location>
        <position position="64"/>
    </location>
</feature>
<dbReference type="NCBIfam" id="TIGR00125">
    <property type="entry name" value="cyt_tran_rel"/>
    <property type="match status" value="1"/>
</dbReference>
<dbReference type="GO" id="GO:0005524">
    <property type="term" value="F:ATP binding"/>
    <property type="evidence" value="ECO:0007669"/>
    <property type="project" value="UniProtKB-KW"/>
</dbReference>
<dbReference type="Gene3D" id="3.30.1300.10">
    <property type="entry name" value="Pantoate-beta-alanine ligase, C-terminal domain"/>
    <property type="match status" value="1"/>
</dbReference>
<protein>
    <recommendedName>
        <fullName evidence="8">Pantothenate synthetase</fullName>
        <shortName evidence="8">PS</shortName>
        <ecNumber evidence="8">6.3.2.1</ecNumber>
    </recommendedName>
    <alternativeName>
        <fullName evidence="8">Pantoate--beta-alanine ligase</fullName>
    </alternativeName>
    <alternativeName>
        <fullName evidence="8">Pantoate-activating enzyme</fullName>
    </alternativeName>
</protein>
<keyword evidence="10" id="KW-1185">Reference proteome</keyword>
<organism evidence="9 10">
    <name type="scientific">Herbiconiux ginsengi</name>
    <dbReference type="NCBI Taxonomy" id="381665"/>
    <lineage>
        <taxon>Bacteria</taxon>
        <taxon>Bacillati</taxon>
        <taxon>Actinomycetota</taxon>
        <taxon>Actinomycetes</taxon>
        <taxon>Micrococcales</taxon>
        <taxon>Microbacteriaceae</taxon>
        <taxon>Herbiconiux</taxon>
    </lineage>
</organism>
<evidence type="ECO:0000313" key="9">
    <source>
        <dbReference type="EMBL" id="SDY50255.1"/>
    </source>
</evidence>
<feature type="binding site" evidence="8">
    <location>
        <position position="88"/>
    </location>
    <ligand>
        <name>beta-alanine</name>
        <dbReference type="ChEBI" id="CHEBI:57966"/>
    </ligand>
</feature>
<dbReference type="RefSeq" id="WP_245741198.1">
    <property type="nucleotide sequence ID" value="NZ_FNPZ01000001.1"/>
</dbReference>
<dbReference type="GO" id="GO:0015940">
    <property type="term" value="P:pantothenate biosynthetic process"/>
    <property type="evidence" value="ECO:0007669"/>
    <property type="project" value="UniProtKB-UniRule"/>
</dbReference>
<dbReference type="InterPro" id="IPR042176">
    <property type="entry name" value="Pantoate_ligase_C"/>
</dbReference>
<evidence type="ECO:0000313" key="10">
    <source>
        <dbReference type="Proteomes" id="UP000198891"/>
    </source>
</evidence>
<dbReference type="AlphaFoldDB" id="A0A1H3KEN6"/>
<dbReference type="NCBIfam" id="TIGR00018">
    <property type="entry name" value="panC"/>
    <property type="match status" value="1"/>
</dbReference>
<reference evidence="9 10" key="1">
    <citation type="submission" date="2016-10" db="EMBL/GenBank/DDBJ databases">
        <authorList>
            <person name="de Groot N.N."/>
        </authorList>
    </citation>
    <scope>NUCLEOTIDE SEQUENCE [LARGE SCALE GENOMIC DNA]</scope>
    <source>
        <strain evidence="9 10">CGMCC 4.3491</strain>
    </source>
</reference>
<evidence type="ECO:0000256" key="4">
    <source>
        <dbReference type="ARBA" id="ARBA00022655"/>
    </source>
</evidence>
<sequence>MPQAVTDALAADTPIVALTVADVRREIDDAATRRATGAAGSAVSASGRARVALVPTMGALHAGHLALVDRAAEIADVVVVSIFVNPLQFNDPADLERYPRDLEGDLRTLAGHGVDIVFAPLVDELYPHGDQQTRVTAGRVGTLFEGRSRPGHFDGVLTVVSKLINSVGPQHILFGQKDAQQVFLVSQMIADLNMPVQVEVVETVRDPDELALSSRNRFLDARERRAALTLPHMLEAAESAADRGIDAVLAAAQSAAMGEALVEVDYLAIVHPETFLPVDDDYHGPARAIVAARVGDTRLIDNAALYLG</sequence>
<feature type="binding site" evidence="8">
    <location>
        <position position="88"/>
    </location>
    <ligand>
        <name>(R)-pantoate</name>
        <dbReference type="ChEBI" id="CHEBI:15980"/>
    </ligand>
</feature>
<dbReference type="EMBL" id="FNPZ01000001">
    <property type="protein sequence ID" value="SDY50255.1"/>
    <property type="molecule type" value="Genomic_DNA"/>
</dbReference>
<proteinExistence type="inferred from homology"/>
<feature type="binding site" evidence="8">
    <location>
        <begin position="57"/>
        <end position="64"/>
    </location>
    <ligand>
        <name>ATP</name>
        <dbReference type="ChEBI" id="CHEBI:30616"/>
    </ligand>
</feature>
<comment type="miscellaneous">
    <text evidence="8">The reaction proceeds by a bi uni uni bi ping pong mechanism.</text>
</comment>
<comment type="similarity">
    <text evidence="2 8">Belongs to the pantothenate synthetase family.</text>
</comment>
<comment type="subcellular location">
    <subcellularLocation>
        <location evidence="8">Cytoplasm</location>
    </subcellularLocation>
</comment>
<dbReference type="Proteomes" id="UP000198891">
    <property type="component" value="Unassembled WGS sequence"/>
</dbReference>
<accession>A0A1H3KEN6</accession>
<feature type="binding site" evidence="8">
    <location>
        <position position="204"/>
    </location>
    <ligand>
        <name>ATP</name>
        <dbReference type="ChEBI" id="CHEBI:30616"/>
    </ligand>
</feature>
<keyword evidence="4 8" id="KW-0566">Pantothenate biosynthesis</keyword>
<dbReference type="InterPro" id="IPR003721">
    <property type="entry name" value="Pantoate_ligase"/>
</dbReference>
<keyword evidence="8" id="KW-0963">Cytoplasm</keyword>